<dbReference type="Bgee" id="ENSPPAG00000040430">
    <property type="expression patterns" value="Expressed in placenta and 1 other cell type or tissue"/>
</dbReference>
<evidence type="ECO:0000313" key="2">
    <source>
        <dbReference type="Proteomes" id="UP000240080"/>
    </source>
</evidence>
<dbReference type="OMA" id="GYLRFKI"/>
<dbReference type="Ensembl" id="ENSPPAT00000058097.1">
    <property type="protein sequence ID" value="ENSPPAP00000035209.1"/>
    <property type="gene ID" value="ENSPPAG00000040430.1"/>
</dbReference>
<sequence length="93" mass="11072">MSSWKELLTLYLRPAREYQELFLQRYCGNQEGMEKEFFSLQQINVRKLLQSSGYLRFKIKCLGKITMDDFLGAILSTLRFLNNEFPLMSSLQY</sequence>
<organism evidence="1 2">
    <name type="scientific">Pan paniscus</name>
    <name type="common">Pygmy chimpanzee</name>
    <name type="synonym">Bonobo</name>
    <dbReference type="NCBI Taxonomy" id="9597"/>
    <lineage>
        <taxon>Eukaryota</taxon>
        <taxon>Metazoa</taxon>
        <taxon>Chordata</taxon>
        <taxon>Craniata</taxon>
        <taxon>Vertebrata</taxon>
        <taxon>Euteleostomi</taxon>
        <taxon>Mammalia</taxon>
        <taxon>Eutheria</taxon>
        <taxon>Euarchontoglires</taxon>
        <taxon>Primates</taxon>
        <taxon>Haplorrhini</taxon>
        <taxon>Catarrhini</taxon>
        <taxon>Hominidae</taxon>
        <taxon>Pan</taxon>
    </lineage>
</organism>
<dbReference type="AlphaFoldDB" id="A0A2R9CA11"/>
<evidence type="ECO:0000313" key="1">
    <source>
        <dbReference type="Ensembl" id="ENSPPAP00000035209.1"/>
    </source>
</evidence>
<keyword evidence="2" id="KW-1185">Reference proteome</keyword>
<proteinExistence type="predicted"/>
<reference evidence="1" key="3">
    <citation type="submission" date="2025-09" db="UniProtKB">
        <authorList>
            <consortium name="Ensembl"/>
        </authorList>
    </citation>
    <scope>IDENTIFICATION</scope>
</reference>
<accession>A0A2R9CA11</accession>
<protein>
    <submittedName>
        <fullName evidence="1">Uncharacterized protein</fullName>
    </submittedName>
</protein>
<name>A0A2R9CA11_PANPA</name>
<dbReference type="Proteomes" id="UP000240080">
    <property type="component" value="Chromosome 12"/>
</dbReference>
<reference evidence="1" key="2">
    <citation type="submission" date="2025-08" db="UniProtKB">
        <authorList>
            <consortium name="Ensembl"/>
        </authorList>
    </citation>
    <scope>IDENTIFICATION</scope>
</reference>
<reference evidence="1 2" key="1">
    <citation type="journal article" date="2012" name="Nature">
        <title>The bonobo genome compared with the chimpanzee and human genomes.</title>
        <authorList>
            <person name="Prufer K."/>
            <person name="Munch K."/>
            <person name="Hellmann I."/>
            <person name="Akagi K."/>
            <person name="Miller J.R."/>
            <person name="Walenz B."/>
            <person name="Koren S."/>
            <person name="Sutton G."/>
            <person name="Kodira C."/>
            <person name="Winer R."/>
            <person name="Knight J.R."/>
            <person name="Mullikin J.C."/>
            <person name="Meader S.J."/>
            <person name="Ponting C.P."/>
            <person name="Lunter G."/>
            <person name="Higashino S."/>
            <person name="Hobolth A."/>
            <person name="Dutheil J."/>
            <person name="Karakoc E."/>
            <person name="Alkan C."/>
            <person name="Sajjadian S."/>
            <person name="Catacchio C.R."/>
            <person name="Ventura M."/>
            <person name="Marques-Bonet T."/>
            <person name="Eichler E.E."/>
            <person name="Andre C."/>
            <person name="Atencia R."/>
            <person name="Mugisha L."/>
            <person name="Junhold J."/>
            <person name="Patterson N."/>
            <person name="Siebauer M."/>
            <person name="Good J.M."/>
            <person name="Fischer A."/>
            <person name="Ptak S.E."/>
            <person name="Lachmann M."/>
            <person name="Symer D.E."/>
            <person name="Mailund T."/>
            <person name="Schierup M.H."/>
            <person name="Andres A.M."/>
            <person name="Kelso J."/>
            <person name="Paabo S."/>
        </authorList>
    </citation>
    <scope>NUCLEOTIDE SEQUENCE [LARGE SCALE GENOMIC DNA]</scope>
</reference>
<dbReference type="GeneTree" id="ENSGT00910000147692"/>
<dbReference type="EMBL" id="AJFE02090704">
    <property type="status" value="NOT_ANNOTATED_CDS"/>
    <property type="molecule type" value="Genomic_DNA"/>
</dbReference>